<evidence type="ECO:0000256" key="1">
    <source>
        <dbReference type="SAM" id="MobiDB-lite"/>
    </source>
</evidence>
<protein>
    <submittedName>
        <fullName evidence="2">Uncharacterized protein</fullName>
    </submittedName>
</protein>
<dbReference type="Proteomes" id="UP000269721">
    <property type="component" value="Unassembled WGS sequence"/>
</dbReference>
<feature type="region of interest" description="Disordered" evidence="1">
    <location>
        <begin position="79"/>
        <end position="102"/>
    </location>
</feature>
<feature type="region of interest" description="Disordered" evidence="1">
    <location>
        <begin position="122"/>
        <end position="144"/>
    </location>
</feature>
<accession>A0A4P9WEC6</accession>
<keyword evidence="3" id="KW-1185">Reference proteome</keyword>
<evidence type="ECO:0000313" key="3">
    <source>
        <dbReference type="Proteomes" id="UP000269721"/>
    </source>
</evidence>
<evidence type="ECO:0000313" key="2">
    <source>
        <dbReference type="EMBL" id="RKO90125.1"/>
    </source>
</evidence>
<feature type="non-terminal residue" evidence="2">
    <location>
        <position position="1"/>
    </location>
</feature>
<proteinExistence type="predicted"/>
<reference evidence="3" key="1">
    <citation type="journal article" date="2018" name="Nat. Microbiol.">
        <title>Leveraging single-cell genomics to expand the fungal tree of life.</title>
        <authorList>
            <person name="Ahrendt S.R."/>
            <person name="Quandt C.A."/>
            <person name="Ciobanu D."/>
            <person name="Clum A."/>
            <person name="Salamov A."/>
            <person name="Andreopoulos B."/>
            <person name="Cheng J.F."/>
            <person name="Woyke T."/>
            <person name="Pelin A."/>
            <person name="Henrissat B."/>
            <person name="Reynolds N.K."/>
            <person name="Benny G.L."/>
            <person name="Smith M.E."/>
            <person name="James T.Y."/>
            <person name="Grigoriev I.V."/>
        </authorList>
    </citation>
    <scope>NUCLEOTIDE SEQUENCE [LARGE SCALE GENOMIC DNA]</scope>
</reference>
<sequence>PPPALLPAHAAAQALTLTEVSAERFRLETRLSEVASSESTQARQTSALQSTLAQKDQELKLLALKHQNATEQLRRAEEELARHRSASTQKDGDLQRLQSNVSDLSRRLKSQVDMLLDRDREQVGSAAAAGGGGSSPGPVQKGLSRGTSYVAVGAGDRRSSMAASASVVPRMQAIDRTISGLDDLDMMPLPGARAWAPLGGGEAFAGEGVRVGESAMRGGGKGAGGY</sequence>
<name>A0A4P9WEC6_9FUNG</name>
<gene>
    <name evidence="2" type="ORF">BDK51DRAFT_46533</name>
</gene>
<organism evidence="2 3">
    <name type="scientific">Blyttiomyces helicus</name>
    <dbReference type="NCBI Taxonomy" id="388810"/>
    <lineage>
        <taxon>Eukaryota</taxon>
        <taxon>Fungi</taxon>
        <taxon>Fungi incertae sedis</taxon>
        <taxon>Chytridiomycota</taxon>
        <taxon>Chytridiomycota incertae sedis</taxon>
        <taxon>Chytridiomycetes</taxon>
        <taxon>Chytridiomycetes incertae sedis</taxon>
        <taxon>Blyttiomyces</taxon>
    </lineage>
</organism>
<dbReference type="EMBL" id="KZ995711">
    <property type="protein sequence ID" value="RKO90125.1"/>
    <property type="molecule type" value="Genomic_DNA"/>
</dbReference>
<dbReference type="AlphaFoldDB" id="A0A4P9WEC6"/>
<dbReference type="OrthoDB" id="5599278at2759"/>